<feature type="region of interest" description="Disordered" evidence="1">
    <location>
        <begin position="1"/>
        <end position="21"/>
    </location>
</feature>
<proteinExistence type="predicted"/>
<sequence length="116" mass="12217">MSSSRASSRRGSRNSDELSLASTCDDQASRLNLPLDKEFLPLSSPTQDEAEQAQQQVRDQVICMIFDLPESTQFYEGALASPKVNEGCRAAVRAAVAAAAAAAVGHPGGSWCGQAC</sequence>
<comment type="caution">
    <text evidence="2">The sequence shown here is derived from an EMBL/GenBank/DDBJ whole genome shotgun (WGS) entry which is preliminary data.</text>
</comment>
<evidence type="ECO:0000313" key="2">
    <source>
        <dbReference type="EMBL" id="GMF49195.1"/>
    </source>
</evidence>
<evidence type="ECO:0000256" key="1">
    <source>
        <dbReference type="SAM" id="MobiDB-lite"/>
    </source>
</evidence>
<gene>
    <name evidence="2" type="ORF">Pfra01_001933700</name>
</gene>
<protein>
    <submittedName>
        <fullName evidence="2">Unnamed protein product</fullName>
    </submittedName>
</protein>
<accession>A0A9W6Y0L9</accession>
<evidence type="ECO:0000313" key="3">
    <source>
        <dbReference type="Proteomes" id="UP001165121"/>
    </source>
</evidence>
<dbReference type="EMBL" id="BSXT01002500">
    <property type="protein sequence ID" value="GMF49195.1"/>
    <property type="molecule type" value="Genomic_DNA"/>
</dbReference>
<dbReference type="Proteomes" id="UP001165121">
    <property type="component" value="Unassembled WGS sequence"/>
</dbReference>
<organism evidence="2 3">
    <name type="scientific">Phytophthora fragariaefolia</name>
    <dbReference type="NCBI Taxonomy" id="1490495"/>
    <lineage>
        <taxon>Eukaryota</taxon>
        <taxon>Sar</taxon>
        <taxon>Stramenopiles</taxon>
        <taxon>Oomycota</taxon>
        <taxon>Peronosporomycetes</taxon>
        <taxon>Peronosporales</taxon>
        <taxon>Peronosporaceae</taxon>
        <taxon>Phytophthora</taxon>
    </lineage>
</organism>
<dbReference type="OrthoDB" id="2162691at2759"/>
<reference evidence="2" key="1">
    <citation type="submission" date="2023-04" db="EMBL/GenBank/DDBJ databases">
        <title>Phytophthora fragariaefolia NBRC 109709.</title>
        <authorList>
            <person name="Ichikawa N."/>
            <person name="Sato H."/>
            <person name="Tonouchi N."/>
        </authorList>
    </citation>
    <scope>NUCLEOTIDE SEQUENCE</scope>
    <source>
        <strain evidence="2">NBRC 109709</strain>
    </source>
</reference>
<name>A0A9W6Y0L9_9STRA</name>
<dbReference type="AlphaFoldDB" id="A0A9W6Y0L9"/>
<keyword evidence="3" id="KW-1185">Reference proteome</keyword>